<dbReference type="RefSeq" id="WP_163708872.1">
    <property type="nucleotide sequence ID" value="NZ_BLLA01000001.1"/>
</dbReference>
<dbReference type="AlphaFoldDB" id="A0A7I9Z5J5"/>
<evidence type="ECO:0000313" key="4">
    <source>
        <dbReference type="Proteomes" id="UP000465301"/>
    </source>
</evidence>
<evidence type="ECO:0000313" key="3">
    <source>
        <dbReference type="EMBL" id="GFG96193.1"/>
    </source>
</evidence>
<sequence length="99" mass="10200">MVLRTMTMLAAVATAIALAAPARADEQGYLADLQAHGVPVLPVAGISGEERVTNIGYAVCAQLLRGAKPEDIASRMGILSPFGPDIVAAAQDQLCLNTP</sequence>
<comment type="caution">
    <text evidence="3">The sequence shown here is derived from an EMBL/GenBank/DDBJ whole genome shotgun (WGS) entry which is preliminary data.</text>
</comment>
<protein>
    <recommendedName>
        <fullName evidence="2">DUF732 domain-containing protein</fullName>
    </recommendedName>
</protein>
<organism evidence="3 4">
    <name type="scientific">Mycobacterium timonense</name>
    <dbReference type="NCBI Taxonomy" id="701043"/>
    <lineage>
        <taxon>Bacteria</taxon>
        <taxon>Bacillati</taxon>
        <taxon>Actinomycetota</taxon>
        <taxon>Actinomycetes</taxon>
        <taxon>Mycobacteriales</taxon>
        <taxon>Mycobacteriaceae</taxon>
        <taxon>Mycobacterium</taxon>
        <taxon>Mycobacterium avium complex (MAC)</taxon>
    </lineage>
</organism>
<accession>A0A7I9Z5J5</accession>
<evidence type="ECO:0000256" key="1">
    <source>
        <dbReference type="SAM" id="SignalP"/>
    </source>
</evidence>
<keyword evidence="1" id="KW-0732">Signal</keyword>
<evidence type="ECO:0000259" key="2">
    <source>
        <dbReference type="Pfam" id="PF05305"/>
    </source>
</evidence>
<feature type="domain" description="DUF732" evidence="2">
    <location>
        <begin position="25"/>
        <end position="95"/>
    </location>
</feature>
<feature type="signal peptide" evidence="1">
    <location>
        <begin position="1"/>
        <end position="24"/>
    </location>
</feature>
<dbReference type="EMBL" id="BLLA01000001">
    <property type="protein sequence ID" value="GFG96193.1"/>
    <property type="molecule type" value="Genomic_DNA"/>
</dbReference>
<keyword evidence="4" id="KW-1185">Reference proteome</keyword>
<dbReference type="Proteomes" id="UP000465301">
    <property type="component" value="Unassembled WGS sequence"/>
</dbReference>
<gene>
    <name evidence="3" type="ORF">MTIM_20720</name>
</gene>
<dbReference type="InterPro" id="IPR007969">
    <property type="entry name" value="DUF732"/>
</dbReference>
<name>A0A7I9Z5J5_9MYCO</name>
<reference evidence="3 4" key="1">
    <citation type="journal article" date="2019" name="Emerg. Microbes Infect.">
        <title>Comprehensive subspecies identification of 175 nontuberculous mycobacteria species based on 7547 genomic profiles.</title>
        <authorList>
            <person name="Matsumoto Y."/>
            <person name="Kinjo T."/>
            <person name="Motooka D."/>
            <person name="Nabeya D."/>
            <person name="Jung N."/>
            <person name="Uechi K."/>
            <person name="Horii T."/>
            <person name="Iida T."/>
            <person name="Fujita J."/>
            <person name="Nakamura S."/>
        </authorList>
    </citation>
    <scope>NUCLEOTIDE SEQUENCE [LARGE SCALE GENOMIC DNA]</scope>
    <source>
        <strain evidence="3 4">JCM 30726</strain>
    </source>
</reference>
<proteinExistence type="predicted"/>
<dbReference type="Pfam" id="PF05305">
    <property type="entry name" value="DUF732"/>
    <property type="match status" value="1"/>
</dbReference>
<feature type="chain" id="PRO_5029787665" description="DUF732 domain-containing protein" evidence="1">
    <location>
        <begin position="25"/>
        <end position="99"/>
    </location>
</feature>